<evidence type="ECO:0000259" key="1">
    <source>
        <dbReference type="PROSITE" id="PS51372"/>
    </source>
</evidence>
<dbReference type="SUPFAM" id="SSF63520">
    <property type="entry name" value="PTS-regulatory domain, PRD"/>
    <property type="match status" value="1"/>
</dbReference>
<dbReference type="InterPro" id="IPR036634">
    <property type="entry name" value="PRD_sf"/>
</dbReference>
<dbReference type="Proteomes" id="UP000001685">
    <property type="component" value="Chromosome"/>
</dbReference>
<dbReference type="Pfam" id="PF00874">
    <property type="entry name" value="PRD"/>
    <property type="match status" value="1"/>
</dbReference>
<proteinExistence type="predicted"/>
<dbReference type="HOGENOM" id="CLU_146117_1_0_11"/>
<evidence type="ECO:0000313" key="3">
    <source>
        <dbReference type="Proteomes" id="UP000001685"/>
    </source>
</evidence>
<organism evidence="2 3">
    <name type="scientific">Streptomyces griseus subsp. griseus (strain JCM 4626 / CBS 651.72 / NBRC 13350 / KCC S-0626 / ISP 5235)</name>
    <dbReference type="NCBI Taxonomy" id="455632"/>
    <lineage>
        <taxon>Bacteria</taxon>
        <taxon>Bacillati</taxon>
        <taxon>Actinomycetota</taxon>
        <taxon>Actinomycetes</taxon>
        <taxon>Kitasatosporales</taxon>
        <taxon>Streptomycetaceae</taxon>
        <taxon>Streptomyces</taxon>
    </lineage>
</organism>
<protein>
    <recommendedName>
        <fullName evidence="1">PRD domain-containing protein</fullName>
    </recommendedName>
</protein>
<evidence type="ECO:0000313" key="2">
    <source>
        <dbReference type="EMBL" id="BAG23734.1"/>
    </source>
</evidence>
<dbReference type="AlphaFoldDB" id="B1VPI4"/>
<dbReference type="KEGG" id="sgr:SGR_6905"/>
<dbReference type="Gene3D" id="1.10.1790.10">
    <property type="entry name" value="PRD domain"/>
    <property type="match status" value="1"/>
</dbReference>
<accession>B1VPI4</accession>
<dbReference type="PROSITE" id="PS51372">
    <property type="entry name" value="PRD_2"/>
    <property type="match status" value="1"/>
</dbReference>
<name>B1VPI4_STRGG</name>
<feature type="domain" description="PRD" evidence="1">
    <location>
        <begin position="22"/>
        <end position="130"/>
    </location>
</feature>
<sequence>MRRTVMDDQLALRIQLFREGGQVKPEVADFVAAELAALEAEGHLVTEATAAMLTSHLMMAVGRLLNGEPIEQFLTDDQVAAELADHPEAVVRARAVAARAERELGAALPESEINFLGMHLAVLARHSPPAATS</sequence>
<dbReference type="InterPro" id="IPR011608">
    <property type="entry name" value="PRD"/>
</dbReference>
<dbReference type="GO" id="GO:0006355">
    <property type="term" value="P:regulation of DNA-templated transcription"/>
    <property type="evidence" value="ECO:0007669"/>
    <property type="project" value="InterPro"/>
</dbReference>
<reference evidence="3" key="1">
    <citation type="journal article" date="2008" name="J. Bacteriol.">
        <title>Genome sequence of the streptomycin-producing microorganism Streptomyces griseus IFO 13350.</title>
        <authorList>
            <person name="Ohnishi Y."/>
            <person name="Ishikawa J."/>
            <person name="Hara H."/>
            <person name="Suzuki H."/>
            <person name="Ikenoya M."/>
            <person name="Ikeda H."/>
            <person name="Yamashita A."/>
            <person name="Hattori M."/>
            <person name="Horinouchi S."/>
        </authorList>
    </citation>
    <scope>NUCLEOTIDE SEQUENCE [LARGE SCALE GENOMIC DNA]</scope>
    <source>
        <strain evidence="3">JCM 4626 / NBRC 13350</strain>
    </source>
</reference>
<dbReference type="EMBL" id="AP009493">
    <property type="protein sequence ID" value="BAG23734.1"/>
    <property type="molecule type" value="Genomic_DNA"/>
</dbReference>
<dbReference type="eggNOG" id="COG3711">
    <property type="taxonomic scope" value="Bacteria"/>
</dbReference>
<gene>
    <name evidence="2" type="ordered locus">SGR_6905</name>
</gene>